<organism evidence="1 2">
    <name type="scientific">Neurospora tetraspora</name>
    <dbReference type="NCBI Taxonomy" id="94610"/>
    <lineage>
        <taxon>Eukaryota</taxon>
        <taxon>Fungi</taxon>
        <taxon>Dikarya</taxon>
        <taxon>Ascomycota</taxon>
        <taxon>Pezizomycotina</taxon>
        <taxon>Sordariomycetes</taxon>
        <taxon>Sordariomycetidae</taxon>
        <taxon>Sordariales</taxon>
        <taxon>Sordariaceae</taxon>
        <taxon>Neurospora</taxon>
    </lineage>
</organism>
<protein>
    <submittedName>
        <fullName evidence="1">Uncharacterized protein</fullName>
    </submittedName>
</protein>
<dbReference type="GeneID" id="87864314"/>
<evidence type="ECO:0000313" key="1">
    <source>
        <dbReference type="EMBL" id="KAK3340528.1"/>
    </source>
</evidence>
<proteinExistence type="predicted"/>
<dbReference type="Proteomes" id="UP001278500">
    <property type="component" value="Unassembled WGS sequence"/>
</dbReference>
<keyword evidence="2" id="KW-1185">Reference proteome</keyword>
<reference evidence="1" key="2">
    <citation type="submission" date="2023-06" db="EMBL/GenBank/DDBJ databases">
        <authorList>
            <consortium name="Lawrence Berkeley National Laboratory"/>
            <person name="Haridas S."/>
            <person name="Hensen N."/>
            <person name="Bonometti L."/>
            <person name="Westerberg I."/>
            <person name="Brannstrom I.O."/>
            <person name="Guillou S."/>
            <person name="Cros-Aarteil S."/>
            <person name="Calhoun S."/>
            <person name="Kuo A."/>
            <person name="Mondo S."/>
            <person name="Pangilinan J."/>
            <person name="Riley R."/>
            <person name="Labutti K."/>
            <person name="Andreopoulos B."/>
            <person name="Lipzen A."/>
            <person name="Chen C."/>
            <person name="Yanf M."/>
            <person name="Daum C."/>
            <person name="Ng V."/>
            <person name="Clum A."/>
            <person name="Steindorff A."/>
            <person name="Ohm R."/>
            <person name="Martin F."/>
            <person name="Silar P."/>
            <person name="Natvig D."/>
            <person name="Lalanne C."/>
            <person name="Gautier V."/>
            <person name="Ament-Velasquez S.L."/>
            <person name="Kruys A."/>
            <person name="Hutchinson M.I."/>
            <person name="Powell A.J."/>
            <person name="Barry K."/>
            <person name="Miller A.N."/>
            <person name="Grigoriev I.V."/>
            <person name="Debuchy R."/>
            <person name="Gladieux P."/>
            <person name="Thoren M.H."/>
            <person name="Johannesson H."/>
        </authorList>
    </citation>
    <scope>NUCLEOTIDE SEQUENCE</scope>
    <source>
        <strain evidence="1">CBS 560.94</strain>
    </source>
</reference>
<sequence length="161" mass="17301">MASSSSQITPIRTLDDLKKFLVRLPNAQQLLENDDDTTTFDSHTSSDFDKEEALFILIFDTSSSLSSSAPDSSSSIAENAVTALKRTFQSFADSTQRNEPLRFGIIEIENVKSAGVFEEMMIKEMGRSDPGLGLGLGSSSAPGPTKAVCLRCGGVEGRVET</sequence>
<evidence type="ECO:0000313" key="2">
    <source>
        <dbReference type="Proteomes" id="UP001278500"/>
    </source>
</evidence>
<dbReference type="RefSeq" id="XP_062679470.1">
    <property type="nucleotide sequence ID" value="XM_062827160.1"/>
</dbReference>
<name>A0AAE0JAT2_9PEZI</name>
<dbReference type="AlphaFoldDB" id="A0AAE0JAT2"/>
<dbReference type="EMBL" id="JAUEPP010000006">
    <property type="protein sequence ID" value="KAK3340528.1"/>
    <property type="molecule type" value="Genomic_DNA"/>
</dbReference>
<reference evidence="1" key="1">
    <citation type="journal article" date="2023" name="Mol. Phylogenet. Evol.">
        <title>Genome-scale phylogeny and comparative genomics of the fungal order Sordariales.</title>
        <authorList>
            <person name="Hensen N."/>
            <person name="Bonometti L."/>
            <person name="Westerberg I."/>
            <person name="Brannstrom I.O."/>
            <person name="Guillou S."/>
            <person name="Cros-Aarteil S."/>
            <person name="Calhoun S."/>
            <person name="Haridas S."/>
            <person name="Kuo A."/>
            <person name="Mondo S."/>
            <person name="Pangilinan J."/>
            <person name="Riley R."/>
            <person name="LaButti K."/>
            <person name="Andreopoulos B."/>
            <person name="Lipzen A."/>
            <person name="Chen C."/>
            <person name="Yan M."/>
            <person name="Daum C."/>
            <person name="Ng V."/>
            <person name="Clum A."/>
            <person name="Steindorff A."/>
            <person name="Ohm R.A."/>
            <person name="Martin F."/>
            <person name="Silar P."/>
            <person name="Natvig D.O."/>
            <person name="Lalanne C."/>
            <person name="Gautier V."/>
            <person name="Ament-Velasquez S.L."/>
            <person name="Kruys A."/>
            <person name="Hutchinson M.I."/>
            <person name="Powell A.J."/>
            <person name="Barry K."/>
            <person name="Miller A.N."/>
            <person name="Grigoriev I.V."/>
            <person name="Debuchy R."/>
            <person name="Gladieux P."/>
            <person name="Hiltunen Thoren M."/>
            <person name="Johannesson H."/>
        </authorList>
    </citation>
    <scope>NUCLEOTIDE SEQUENCE</scope>
    <source>
        <strain evidence="1">CBS 560.94</strain>
    </source>
</reference>
<gene>
    <name evidence="1" type="ORF">B0H65DRAFT_472725</name>
</gene>
<accession>A0AAE0JAT2</accession>
<comment type="caution">
    <text evidence="1">The sequence shown here is derived from an EMBL/GenBank/DDBJ whole genome shotgun (WGS) entry which is preliminary data.</text>
</comment>